<evidence type="ECO:0000256" key="6">
    <source>
        <dbReference type="ARBA" id="ARBA00022989"/>
    </source>
</evidence>
<dbReference type="InterPro" id="IPR017850">
    <property type="entry name" value="Alkaline_phosphatase_core_sf"/>
</dbReference>
<dbReference type="InterPro" id="IPR012549">
    <property type="entry name" value="EptA-like_N"/>
</dbReference>
<evidence type="ECO:0000313" key="11">
    <source>
        <dbReference type="EMBL" id="HIU52481.1"/>
    </source>
</evidence>
<evidence type="ECO:0000256" key="4">
    <source>
        <dbReference type="ARBA" id="ARBA00022679"/>
    </source>
</evidence>
<reference evidence="11" key="1">
    <citation type="submission" date="2020-10" db="EMBL/GenBank/DDBJ databases">
        <authorList>
            <person name="Gilroy R."/>
        </authorList>
    </citation>
    <scope>NUCLEOTIDE SEQUENCE</scope>
    <source>
        <strain evidence="11">ChiW3-316</strain>
    </source>
</reference>
<evidence type="ECO:0000256" key="8">
    <source>
        <dbReference type="SAM" id="Phobius"/>
    </source>
</evidence>
<dbReference type="Pfam" id="PF08019">
    <property type="entry name" value="EptA_B_N"/>
    <property type="match status" value="1"/>
</dbReference>
<evidence type="ECO:0000259" key="10">
    <source>
        <dbReference type="Pfam" id="PF08019"/>
    </source>
</evidence>
<dbReference type="Gene3D" id="3.40.720.10">
    <property type="entry name" value="Alkaline Phosphatase, subunit A"/>
    <property type="match status" value="1"/>
</dbReference>
<dbReference type="GO" id="GO:0009244">
    <property type="term" value="P:lipopolysaccharide core region biosynthetic process"/>
    <property type="evidence" value="ECO:0007669"/>
    <property type="project" value="TreeGrafter"/>
</dbReference>
<evidence type="ECO:0000256" key="7">
    <source>
        <dbReference type="ARBA" id="ARBA00023136"/>
    </source>
</evidence>
<proteinExistence type="predicted"/>
<dbReference type="GO" id="GO:0016776">
    <property type="term" value="F:phosphotransferase activity, phosphate group as acceptor"/>
    <property type="evidence" value="ECO:0007669"/>
    <property type="project" value="TreeGrafter"/>
</dbReference>
<dbReference type="CDD" id="cd16017">
    <property type="entry name" value="LptA"/>
    <property type="match status" value="1"/>
</dbReference>
<dbReference type="Pfam" id="PF00884">
    <property type="entry name" value="Sulfatase"/>
    <property type="match status" value="1"/>
</dbReference>
<reference evidence="11" key="2">
    <citation type="journal article" date="2021" name="PeerJ">
        <title>Extensive microbial diversity within the chicken gut microbiome revealed by metagenomics and culture.</title>
        <authorList>
            <person name="Gilroy R."/>
            <person name="Ravi A."/>
            <person name="Getino M."/>
            <person name="Pursley I."/>
            <person name="Horton D.L."/>
            <person name="Alikhan N.F."/>
            <person name="Baker D."/>
            <person name="Gharbi K."/>
            <person name="Hall N."/>
            <person name="Watson M."/>
            <person name="Adriaenssens E.M."/>
            <person name="Foster-Nyarko E."/>
            <person name="Jarju S."/>
            <person name="Secka A."/>
            <person name="Antonio M."/>
            <person name="Oren A."/>
            <person name="Chaudhuri R.R."/>
            <person name="La Ragione R."/>
            <person name="Hildebrand F."/>
            <person name="Pallen M.J."/>
        </authorList>
    </citation>
    <scope>NUCLEOTIDE SEQUENCE</scope>
    <source>
        <strain evidence="11">ChiW3-316</strain>
    </source>
</reference>
<dbReference type="AlphaFoldDB" id="A0A9D1M2S1"/>
<keyword evidence="6 8" id="KW-1133">Transmembrane helix</keyword>
<comment type="caution">
    <text evidence="11">The sequence shown here is derived from an EMBL/GenBank/DDBJ whole genome shotgun (WGS) entry which is preliminary data.</text>
</comment>
<accession>A0A9D1M2S1</accession>
<comment type="subcellular location">
    <subcellularLocation>
        <location evidence="1">Cell inner membrane</location>
        <topology evidence="1">Multi-pass membrane protein</topology>
    </subcellularLocation>
</comment>
<feature type="domain" description="Phosphoethanolamine transferase N-terminal" evidence="10">
    <location>
        <begin position="60"/>
        <end position="203"/>
    </location>
</feature>
<dbReference type="PANTHER" id="PTHR30443:SF0">
    <property type="entry name" value="PHOSPHOETHANOLAMINE TRANSFERASE EPTA"/>
    <property type="match status" value="1"/>
</dbReference>
<evidence type="ECO:0000256" key="2">
    <source>
        <dbReference type="ARBA" id="ARBA00022475"/>
    </source>
</evidence>
<evidence type="ECO:0000256" key="3">
    <source>
        <dbReference type="ARBA" id="ARBA00022519"/>
    </source>
</evidence>
<keyword evidence="4 11" id="KW-0808">Transferase</keyword>
<feature type="transmembrane region" description="Helical" evidence="8">
    <location>
        <begin position="20"/>
        <end position="37"/>
    </location>
</feature>
<feature type="transmembrane region" description="Helical" evidence="8">
    <location>
        <begin position="78"/>
        <end position="100"/>
    </location>
</feature>
<keyword evidence="5 8" id="KW-0812">Transmembrane</keyword>
<feature type="transmembrane region" description="Helical" evidence="8">
    <location>
        <begin position="153"/>
        <end position="174"/>
    </location>
</feature>
<evidence type="ECO:0000256" key="5">
    <source>
        <dbReference type="ARBA" id="ARBA00022692"/>
    </source>
</evidence>
<dbReference type="InterPro" id="IPR040423">
    <property type="entry name" value="PEA_transferase"/>
</dbReference>
<feature type="transmembrane region" description="Helical" evidence="8">
    <location>
        <begin position="120"/>
        <end position="141"/>
    </location>
</feature>
<dbReference type="SUPFAM" id="SSF53649">
    <property type="entry name" value="Alkaline phosphatase-like"/>
    <property type="match status" value="1"/>
</dbReference>
<sequence length="534" mass="60734">MLKRLLTFLKRPFFFNVDSLRFNLVYSLLTVVLYNAVFFKHAAEYQSGFLFLGCVFVCIWMTLFIAVSLLFHKHTRKPLAVTLCLLNALAFYFMFIYNAALDKIMFLNVLQTDVYEVRDLLSPKLILIMLFFGIFPAWLICKTRVSPTPLKRQFAAAGGAVALIAAIMLGNFAATDAFLRSNRNLRYYLTPSNYIGSIISVIKIKARPLPDLVKIAEDATLNRYWKNDKKNLFVFVMGETARAANFSLRGYERPTNAPLTPYLKDIVYYKQTFSCGTSTAVSVPCTFSAGGQKGFVPGTEAYTENLLDVLEKVGYKVLWRENNTGCQNVCDRVELEDPCKTGKFCLDEVMLDNLAEKADSYDRDAFIVLHQRGSHGPAYSEHYPPEAELYKPVCHQKDFPYCPQQSLVNVYDNSVYYTSMFLAKTIDLLSSLSDRYNTVLIYISDHGESLGENGMFLHSAPYKTAPLVQKDIPFLVWMPDSFARDFQIDKACLQQQVDKPHSQDNIFHSVLGLSGIKTGLYNPELDIFARCRRK</sequence>
<keyword evidence="3" id="KW-0997">Cell inner membrane</keyword>
<keyword evidence="7 8" id="KW-0472">Membrane</keyword>
<feature type="transmembrane region" description="Helical" evidence="8">
    <location>
        <begin position="49"/>
        <end position="71"/>
    </location>
</feature>
<gene>
    <name evidence="11" type="ORF">IAD20_00180</name>
</gene>
<organism evidence="11 12">
    <name type="scientific">Candidatus Scatocola faecipullorum</name>
    <dbReference type="NCBI Taxonomy" id="2840917"/>
    <lineage>
        <taxon>Bacteria</taxon>
        <taxon>Pseudomonadati</taxon>
        <taxon>Pseudomonadota</taxon>
        <taxon>Alphaproteobacteria</taxon>
        <taxon>Rhodospirillales</taxon>
        <taxon>Rhodospirillaceae</taxon>
        <taxon>Rhodospirillaceae incertae sedis</taxon>
        <taxon>Candidatus Scatocola</taxon>
    </lineage>
</organism>
<dbReference type="SMR" id="A0A9D1M2S1"/>
<dbReference type="Proteomes" id="UP000824107">
    <property type="component" value="Unassembled WGS sequence"/>
</dbReference>
<dbReference type="PANTHER" id="PTHR30443">
    <property type="entry name" value="INNER MEMBRANE PROTEIN"/>
    <property type="match status" value="1"/>
</dbReference>
<dbReference type="GO" id="GO:0005886">
    <property type="term" value="C:plasma membrane"/>
    <property type="evidence" value="ECO:0007669"/>
    <property type="project" value="UniProtKB-SubCell"/>
</dbReference>
<protein>
    <submittedName>
        <fullName evidence="11">Phosphoethanolamine--lipid A transferase</fullName>
    </submittedName>
</protein>
<name>A0A9D1M2S1_9PROT</name>
<dbReference type="InterPro" id="IPR000917">
    <property type="entry name" value="Sulfatase_N"/>
</dbReference>
<keyword evidence="2" id="KW-1003">Cell membrane</keyword>
<dbReference type="NCBIfam" id="NF028537">
    <property type="entry name" value="P_eth_NH2_trans"/>
    <property type="match status" value="1"/>
</dbReference>
<dbReference type="InterPro" id="IPR058130">
    <property type="entry name" value="PEA_transf_C"/>
</dbReference>
<dbReference type="EMBL" id="DVNC01000002">
    <property type="protein sequence ID" value="HIU52481.1"/>
    <property type="molecule type" value="Genomic_DNA"/>
</dbReference>
<evidence type="ECO:0000313" key="12">
    <source>
        <dbReference type="Proteomes" id="UP000824107"/>
    </source>
</evidence>
<evidence type="ECO:0000256" key="1">
    <source>
        <dbReference type="ARBA" id="ARBA00004429"/>
    </source>
</evidence>
<evidence type="ECO:0000259" key="9">
    <source>
        <dbReference type="Pfam" id="PF00884"/>
    </source>
</evidence>
<feature type="domain" description="Sulfatase N-terminal" evidence="9">
    <location>
        <begin position="233"/>
        <end position="516"/>
    </location>
</feature>